<accession>A0A1B0A9V2</accession>
<evidence type="ECO:0000313" key="1">
    <source>
        <dbReference type="EnsemblMetazoa" id="GPAI038878-PA"/>
    </source>
</evidence>
<dbReference type="VEuPathDB" id="VectorBase:GPAI038878"/>
<proteinExistence type="predicted"/>
<organism evidence="1 2">
    <name type="scientific">Glossina pallidipes</name>
    <name type="common">Tsetse fly</name>
    <dbReference type="NCBI Taxonomy" id="7398"/>
    <lineage>
        <taxon>Eukaryota</taxon>
        <taxon>Metazoa</taxon>
        <taxon>Ecdysozoa</taxon>
        <taxon>Arthropoda</taxon>
        <taxon>Hexapoda</taxon>
        <taxon>Insecta</taxon>
        <taxon>Pterygota</taxon>
        <taxon>Neoptera</taxon>
        <taxon>Endopterygota</taxon>
        <taxon>Diptera</taxon>
        <taxon>Brachycera</taxon>
        <taxon>Muscomorpha</taxon>
        <taxon>Hippoboscoidea</taxon>
        <taxon>Glossinidae</taxon>
        <taxon>Glossina</taxon>
    </lineage>
</organism>
<dbReference type="AlphaFoldDB" id="A0A1B0A9V2"/>
<evidence type="ECO:0000313" key="2">
    <source>
        <dbReference type="Proteomes" id="UP000092445"/>
    </source>
</evidence>
<sequence length="62" mass="7085">METSSNSLPFSFLERVKGFIMKITLCNYEEISTFNNTTDNASIKRLRPKVVLSIAHMRISCT</sequence>
<keyword evidence="2" id="KW-1185">Reference proteome</keyword>
<protein>
    <submittedName>
        <fullName evidence="1">Uncharacterized protein</fullName>
    </submittedName>
</protein>
<dbReference type="EnsemblMetazoa" id="GPAI038878-RA">
    <property type="protein sequence ID" value="GPAI038878-PA"/>
    <property type="gene ID" value="GPAI038878"/>
</dbReference>
<dbReference type="Proteomes" id="UP000092445">
    <property type="component" value="Unassembled WGS sequence"/>
</dbReference>
<name>A0A1B0A9V2_GLOPL</name>
<reference evidence="1" key="2">
    <citation type="submission" date="2020-05" db="UniProtKB">
        <authorList>
            <consortium name="EnsemblMetazoa"/>
        </authorList>
    </citation>
    <scope>IDENTIFICATION</scope>
    <source>
        <strain evidence="1">IAEA</strain>
    </source>
</reference>
<reference evidence="2" key="1">
    <citation type="submission" date="2014-03" db="EMBL/GenBank/DDBJ databases">
        <authorList>
            <person name="Aksoy S."/>
            <person name="Warren W."/>
            <person name="Wilson R.K."/>
        </authorList>
    </citation>
    <scope>NUCLEOTIDE SEQUENCE [LARGE SCALE GENOMIC DNA]</scope>
    <source>
        <strain evidence="2">IAEA</strain>
    </source>
</reference>